<accession>A0ABN8WMT0</accession>
<feature type="compositionally biased region" description="Acidic residues" evidence="1">
    <location>
        <begin position="124"/>
        <end position="134"/>
    </location>
</feature>
<name>A0ABN8WMT0_SACUV</name>
<sequence length="259" mass="29589">MSGNGDYVTSDDDDDAEKKYVRPVFIRKIKREAQARCFEGVGHPGGRPVKQTQSRDEEVQKTTIQLVPMAMDRPPSRPKKKRQRTSPVSHGSALFEYGESIAGYKCVTTESERDRLKQKRESESESEGEGEGEVDASAFDQAKDTEAEAEAEAETKRAVRQYWRRPRDEPAVLPLPGTPTLAAASVDQISERSVELFYAMSIPLVAANRVELLRRDRIRWHPDKHRQYQAKVTKLFQLVNGLWEREQEQHQARRRRPGA</sequence>
<keyword evidence="3" id="KW-1185">Reference proteome</keyword>
<evidence type="ECO:0000313" key="3">
    <source>
        <dbReference type="Proteomes" id="UP001162085"/>
    </source>
</evidence>
<organism evidence="2 3">
    <name type="scientific">Saccharomyces uvarum</name>
    <name type="common">Yeast</name>
    <name type="synonym">Saccharomyces bayanus var. uvarum</name>
    <dbReference type="NCBI Taxonomy" id="230603"/>
    <lineage>
        <taxon>Eukaryota</taxon>
        <taxon>Fungi</taxon>
        <taxon>Dikarya</taxon>
        <taxon>Ascomycota</taxon>
        <taxon>Saccharomycotina</taxon>
        <taxon>Saccharomycetes</taxon>
        <taxon>Saccharomycetales</taxon>
        <taxon>Saccharomycetaceae</taxon>
        <taxon>Saccharomyces</taxon>
    </lineage>
</organism>
<proteinExistence type="predicted"/>
<gene>
    <name evidence="2" type="primary">SUVZ11G2510</name>
    <name evidence="2" type="ORF">SUVZ_11G2510</name>
</gene>
<feature type="region of interest" description="Disordered" evidence="1">
    <location>
        <begin position="38"/>
        <end position="92"/>
    </location>
</feature>
<feature type="region of interest" description="Disordered" evidence="1">
    <location>
        <begin position="109"/>
        <end position="156"/>
    </location>
</feature>
<reference evidence="2" key="1">
    <citation type="submission" date="2022-10" db="EMBL/GenBank/DDBJ databases">
        <authorList>
            <person name="Byrne P K."/>
        </authorList>
    </citation>
    <scope>NUCLEOTIDE SEQUENCE</scope>
    <source>
        <strain evidence="2">ZP964</strain>
    </source>
</reference>
<dbReference type="EMBL" id="OX365938">
    <property type="protein sequence ID" value="CAI4046607.1"/>
    <property type="molecule type" value="Genomic_DNA"/>
</dbReference>
<protein>
    <submittedName>
        <fullName evidence="2">Uncharacterized protein</fullName>
    </submittedName>
</protein>
<evidence type="ECO:0000256" key="1">
    <source>
        <dbReference type="SAM" id="MobiDB-lite"/>
    </source>
</evidence>
<evidence type="ECO:0000313" key="2">
    <source>
        <dbReference type="EMBL" id="CAI4046607.1"/>
    </source>
</evidence>
<dbReference type="Proteomes" id="UP001162085">
    <property type="component" value="Chromosome 11"/>
</dbReference>
<feature type="compositionally biased region" description="Basic and acidic residues" evidence="1">
    <location>
        <begin position="110"/>
        <end position="123"/>
    </location>
</feature>